<dbReference type="SUPFAM" id="SSF48403">
    <property type="entry name" value="Ankyrin repeat"/>
    <property type="match status" value="1"/>
</dbReference>
<protein>
    <submittedName>
        <fullName evidence="11">UACA protein</fullName>
    </submittedName>
</protein>
<dbReference type="PRINTS" id="PR01415">
    <property type="entry name" value="ANKYRIN"/>
</dbReference>
<evidence type="ECO:0000256" key="9">
    <source>
        <dbReference type="PROSITE-ProRule" id="PRU00023"/>
    </source>
</evidence>
<feature type="coiled-coil region" evidence="10">
    <location>
        <begin position="496"/>
        <end position="696"/>
    </location>
</feature>
<dbReference type="SMART" id="SM00248">
    <property type="entry name" value="ANK"/>
    <property type="match status" value="6"/>
</dbReference>
<sequence length="1372" mass="156921">DWNKYDDRLMKAAERGDVEKVSSILAKKGVSPTKLDVEGRSAFHVVASKGNLDCLNTILIHGVDITATDAAGRNALHLAAKYGHALCLQKLLQYNCPTENVDLQGRTALHDAAMSDCSSSIQLLCDHGASVNAKDGDGRTPLVLATQMCRPTVCQLLIDRGADVNARDKQNRTALMLGCEYGCKDAVEVLLKNGADVSLVDGLGHDCAYYARIGDNIDILALIKAAVEDSSKGMNVAATACCSSVIWVVCPLSAELELENQDLKDRMREVQEEQRMLLDRISGLQLQLNEEQMFADDLENEKDELKKILTTKEKQQEESLRTIEALKAKLKYYEEKMLCSQLHRFNVVMNMTMHVDKSCHTCKHASTFFMPIYLQSRSMLRPLELSLPHQSPNSETETLKKELDNMRTCYGAAKEEISKLQRELSHKVSECKALASECERTKEESDGQIKQLEDALKDVQKRMFDSEGKVKQMQTHFLALKDHLTNEAASGNSKLAEELKDQLKEMKTKYEGASAEVGKLRNQIKQNELLVAEFKRDEGRLVEENKKLQKELVKLEMERDKRERSVMELEGQLKETAAKLAHSVTSERFENMKSSLSNEVNEKARRLAEIEGECEKLQAEIWVLKRESESQKAELAQHVRPEDHEQMRSGFEQKNEELEKRISELSQKNQTVQRELERFQTDNKMLKQQIQVLKTEIKSQNVPLKIHEELKKTSDVTVGDLTKKLFEITKRYNESKAEAEHLLAEKNSLSENISHLQAVYLSPEQHREEMEALKSNGIELEKQLAELQKKYDYEQEKMCKLVSENTAMRESLKDQYVLATVHEEIKTVLNNALEKTNKELSDLREENEERKQEFMRVDKENGALKDKVKLLQSQLQTECISLKDHEAKVTTLNNSMRELQENNAAITAEYKRSQEEILQLHGEIEAQKKELDTIQECIKSKYAPVASFEDREQSFEATVKELKTQLQEQMQKCKDSEEETRKCKEENEKLKKGILSIQNDLQQNYVLAEKCHEMEKMFASKMEELNKQLREMLQKYTGKKDEKDELEGSTKQTVAVQAPVGNQHLSVEQIDALKNALRHTIEDLKEALRTKKECYDNETLKVGELQQELLDLKKSTVPLVEYTEMKEMLEREILATKNCLKEKEGESQGKSEEILKLQAEIQLSQQSLTDLKSKEVIDVSEYNSMKSALEAQIKTIAENLSSVNKKYEEAREEALQAKESERSLKDEKELLQLRSCSIEQEIKDQKERCDKSLTTIMDLQKRIQESAKQVEAKDNKITELLNDVERLKQALNGLSQLTYTSGIPAKRQNQQVEMLQNQVKTLQQQLADAQRQHQEVVSVYRTHLLSAVQGHMDEDVQAALLQIIQMRQGLVC</sequence>
<keyword evidence="4" id="KW-0677">Repeat</keyword>
<feature type="coiled-coil region" evidence="10">
    <location>
        <begin position="1256"/>
        <end position="1339"/>
    </location>
</feature>
<evidence type="ECO:0000256" key="2">
    <source>
        <dbReference type="ARBA" id="ARBA00004245"/>
    </source>
</evidence>
<accession>A0A7K9YKG4</accession>
<feature type="repeat" description="ANK" evidence="9">
    <location>
        <begin position="71"/>
        <end position="103"/>
    </location>
</feature>
<dbReference type="EMBL" id="VXAB01007601">
    <property type="protein sequence ID" value="NXJ10542.1"/>
    <property type="molecule type" value="Genomic_DNA"/>
</dbReference>
<evidence type="ECO:0000256" key="10">
    <source>
        <dbReference type="SAM" id="Coils"/>
    </source>
</evidence>
<dbReference type="GO" id="GO:0005829">
    <property type="term" value="C:cytosol"/>
    <property type="evidence" value="ECO:0007669"/>
    <property type="project" value="UniProtKB-ARBA"/>
</dbReference>
<dbReference type="PROSITE" id="PS50297">
    <property type="entry name" value="ANK_REP_REGION"/>
    <property type="match status" value="4"/>
</dbReference>
<dbReference type="InterPro" id="IPR042420">
    <property type="entry name" value="RAI14/UACA"/>
</dbReference>
<keyword evidence="6 10" id="KW-0175">Coiled coil</keyword>
<comment type="subcellular location">
    <subcellularLocation>
        <location evidence="2">Cytoplasm</location>
        <location evidence="2">Cytoskeleton</location>
    </subcellularLocation>
    <subcellularLocation>
        <location evidence="1">Nucleus</location>
    </subcellularLocation>
</comment>
<organism evidence="11 12">
    <name type="scientific">Odontophorus gujanensis</name>
    <name type="common">marbled wood quail</name>
    <dbReference type="NCBI Taxonomy" id="886794"/>
    <lineage>
        <taxon>Eukaryota</taxon>
        <taxon>Metazoa</taxon>
        <taxon>Chordata</taxon>
        <taxon>Craniata</taxon>
        <taxon>Vertebrata</taxon>
        <taxon>Euteleostomi</taxon>
        <taxon>Archelosauria</taxon>
        <taxon>Archosauria</taxon>
        <taxon>Dinosauria</taxon>
        <taxon>Saurischia</taxon>
        <taxon>Theropoda</taxon>
        <taxon>Coelurosauria</taxon>
        <taxon>Aves</taxon>
        <taxon>Neognathae</taxon>
        <taxon>Galloanserae</taxon>
        <taxon>Galliformes</taxon>
        <taxon>Odontophoridae</taxon>
        <taxon>Odontophorus</taxon>
    </lineage>
</organism>
<proteinExistence type="predicted"/>
<dbReference type="InterPro" id="IPR036770">
    <property type="entry name" value="Ankyrin_rpt-contain_sf"/>
</dbReference>
<feature type="coiled-coil region" evidence="10">
    <location>
        <begin position="826"/>
        <end position="1227"/>
    </location>
</feature>
<reference evidence="11 12" key="1">
    <citation type="submission" date="2019-09" db="EMBL/GenBank/DDBJ databases">
        <title>Bird 10,000 Genomes (B10K) Project - Family phase.</title>
        <authorList>
            <person name="Zhang G."/>
        </authorList>
    </citation>
    <scope>NUCLEOTIDE SEQUENCE [LARGE SCALE GENOMIC DNA]</scope>
    <source>
        <strain evidence="11">B10K-DU-001-53</strain>
        <tissue evidence="11">Muscle</tissue>
    </source>
</reference>
<dbReference type="GO" id="GO:0005634">
    <property type="term" value="C:nucleus"/>
    <property type="evidence" value="ECO:0007669"/>
    <property type="project" value="UniProtKB-SubCell"/>
</dbReference>
<feature type="repeat" description="ANK" evidence="9">
    <location>
        <begin position="38"/>
        <end position="70"/>
    </location>
</feature>
<evidence type="ECO:0000256" key="7">
    <source>
        <dbReference type="ARBA" id="ARBA00023212"/>
    </source>
</evidence>
<feature type="repeat" description="ANK" evidence="9">
    <location>
        <begin position="170"/>
        <end position="202"/>
    </location>
</feature>
<dbReference type="OrthoDB" id="341259at2759"/>
<keyword evidence="3" id="KW-0963">Cytoplasm</keyword>
<evidence type="ECO:0000256" key="8">
    <source>
        <dbReference type="ARBA" id="ARBA00023242"/>
    </source>
</evidence>
<comment type="caution">
    <text evidence="11">The sequence shown here is derived from an EMBL/GenBank/DDBJ whole genome shotgun (WGS) entry which is preliminary data.</text>
</comment>
<keyword evidence="5 9" id="KW-0040">ANK repeat</keyword>
<dbReference type="Pfam" id="PF12796">
    <property type="entry name" value="Ank_2"/>
    <property type="match status" value="1"/>
</dbReference>
<gene>
    <name evidence="11" type="primary">Uaca</name>
    <name evidence="11" type="ORF">ODOGUJ_R07037</name>
</gene>
<feature type="repeat" description="ANK" evidence="9">
    <location>
        <begin position="104"/>
        <end position="136"/>
    </location>
</feature>
<keyword evidence="12" id="KW-1185">Reference proteome</keyword>
<dbReference type="GO" id="GO:0003779">
    <property type="term" value="F:actin binding"/>
    <property type="evidence" value="ECO:0007669"/>
    <property type="project" value="InterPro"/>
</dbReference>
<feature type="repeat" description="ANK" evidence="9">
    <location>
        <begin position="137"/>
        <end position="169"/>
    </location>
</feature>
<feature type="non-terminal residue" evidence="11">
    <location>
        <position position="1372"/>
    </location>
</feature>
<dbReference type="Proteomes" id="UP000522663">
    <property type="component" value="Unassembled WGS sequence"/>
</dbReference>
<evidence type="ECO:0000256" key="1">
    <source>
        <dbReference type="ARBA" id="ARBA00004123"/>
    </source>
</evidence>
<dbReference type="Gene3D" id="1.25.40.20">
    <property type="entry name" value="Ankyrin repeat-containing domain"/>
    <property type="match status" value="2"/>
</dbReference>
<dbReference type="PANTHER" id="PTHR24129:SF1">
    <property type="entry name" value="UVEAL AUTOANTIGEN WITH COILED-COIL DOMAINS AND ANKYRIN REPEATS"/>
    <property type="match status" value="1"/>
</dbReference>
<evidence type="ECO:0000313" key="11">
    <source>
        <dbReference type="EMBL" id="NXJ10542.1"/>
    </source>
</evidence>
<feature type="non-terminal residue" evidence="11">
    <location>
        <position position="1"/>
    </location>
</feature>
<evidence type="ECO:0000313" key="12">
    <source>
        <dbReference type="Proteomes" id="UP000522663"/>
    </source>
</evidence>
<feature type="coiled-coil region" evidence="10">
    <location>
        <begin position="253"/>
        <end position="336"/>
    </location>
</feature>
<dbReference type="InterPro" id="IPR002110">
    <property type="entry name" value="Ankyrin_rpt"/>
</dbReference>
<feature type="coiled-coil region" evidence="10">
    <location>
        <begin position="403"/>
        <end position="469"/>
    </location>
</feature>
<evidence type="ECO:0000256" key="5">
    <source>
        <dbReference type="ARBA" id="ARBA00023043"/>
    </source>
</evidence>
<evidence type="ECO:0000256" key="3">
    <source>
        <dbReference type="ARBA" id="ARBA00022490"/>
    </source>
</evidence>
<dbReference type="Gene3D" id="1.10.287.1490">
    <property type="match status" value="2"/>
</dbReference>
<dbReference type="GO" id="GO:0005856">
    <property type="term" value="C:cytoskeleton"/>
    <property type="evidence" value="ECO:0007669"/>
    <property type="project" value="UniProtKB-SubCell"/>
</dbReference>
<evidence type="ECO:0000256" key="6">
    <source>
        <dbReference type="ARBA" id="ARBA00023054"/>
    </source>
</evidence>
<keyword evidence="8" id="KW-0539">Nucleus</keyword>
<dbReference type="PANTHER" id="PTHR24129">
    <property type="entry name" value="ANKYCORBIN"/>
    <property type="match status" value="1"/>
</dbReference>
<feature type="coiled-coil region" evidence="10">
    <location>
        <begin position="732"/>
        <end position="797"/>
    </location>
</feature>
<dbReference type="PROSITE" id="PS50088">
    <property type="entry name" value="ANK_REPEAT"/>
    <property type="match status" value="5"/>
</dbReference>
<name>A0A7K9YKG4_9GALL</name>
<dbReference type="Pfam" id="PF00023">
    <property type="entry name" value="Ank"/>
    <property type="match status" value="2"/>
</dbReference>
<keyword evidence="7" id="KW-0206">Cytoskeleton</keyword>
<evidence type="ECO:0000256" key="4">
    <source>
        <dbReference type="ARBA" id="ARBA00022737"/>
    </source>
</evidence>
<dbReference type="FunFam" id="1.25.40.20:FF:000083">
    <property type="entry name" value="Uveal autoantigen with coiled-coil domains and ankyrin repeats"/>
    <property type="match status" value="1"/>
</dbReference>